<dbReference type="EMBL" id="BAAAND010000007">
    <property type="protein sequence ID" value="GAA1590878.1"/>
    <property type="molecule type" value="Genomic_DNA"/>
</dbReference>
<gene>
    <name evidence="2" type="ORF">GCM10009742_41840</name>
</gene>
<dbReference type="InterPro" id="IPR041581">
    <property type="entry name" value="Glyoxalase_6"/>
</dbReference>
<keyword evidence="3" id="KW-1185">Reference proteome</keyword>
<dbReference type="PANTHER" id="PTHR35908">
    <property type="entry name" value="HYPOTHETICAL FUSION PROTEIN"/>
    <property type="match status" value="1"/>
</dbReference>
<dbReference type="InterPro" id="IPR037523">
    <property type="entry name" value="VOC_core"/>
</dbReference>
<dbReference type="CDD" id="cd06587">
    <property type="entry name" value="VOC"/>
    <property type="match status" value="1"/>
</dbReference>
<dbReference type="RefSeq" id="WP_344193765.1">
    <property type="nucleotide sequence ID" value="NZ_BAAAND010000007.1"/>
</dbReference>
<reference evidence="2 3" key="1">
    <citation type="journal article" date="2019" name="Int. J. Syst. Evol. Microbiol.">
        <title>The Global Catalogue of Microorganisms (GCM) 10K type strain sequencing project: providing services to taxonomists for standard genome sequencing and annotation.</title>
        <authorList>
            <consortium name="The Broad Institute Genomics Platform"/>
            <consortium name="The Broad Institute Genome Sequencing Center for Infectious Disease"/>
            <person name="Wu L."/>
            <person name="Ma J."/>
        </authorList>
    </citation>
    <scope>NUCLEOTIDE SEQUENCE [LARGE SCALE GENOMIC DNA]</scope>
    <source>
        <strain evidence="2 3">JCM 14304</strain>
    </source>
</reference>
<accession>A0ABN2E0A9</accession>
<dbReference type="Proteomes" id="UP001500190">
    <property type="component" value="Unassembled WGS sequence"/>
</dbReference>
<dbReference type="PANTHER" id="PTHR35908:SF1">
    <property type="entry name" value="CONSERVED PROTEIN"/>
    <property type="match status" value="1"/>
</dbReference>
<evidence type="ECO:0000259" key="1">
    <source>
        <dbReference type="PROSITE" id="PS51819"/>
    </source>
</evidence>
<comment type="caution">
    <text evidence="2">The sequence shown here is derived from an EMBL/GenBank/DDBJ whole genome shotgun (WGS) entry which is preliminary data.</text>
</comment>
<sequence length="125" mass="13724">MSDRIKFSGVTVNAPDALALANFYAEITRGVAKGDEHWAISTGDGGSIGFQQVADFRPPDWPEGEIPMQMHLDFYVDDLEATERRALAAGATRFTYQPNSDHCFVYADPAGHPFCLSTWDAPELA</sequence>
<dbReference type="Gene3D" id="3.10.180.10">
    <property type="entry name" value="2,3-Dihydroxybiphenyl 1,2-Dioxygenase, domain 1"/>
    <property type="match status" value="1"/>
</dbReference>
<dbReference type="SUPFAM" id="SSF54593">
    <property type="entry name" value="Glyoxalase/Bleomycin resistance protein/Dihydroxybiphenyl dioxygenase"/>
    <property type="match status" value="1"/>
</dbReference>
<feature type="domain" description="VOC" evidence="1">
    <location>
        <begin position="6"/>
        <end position="119"/>
    </location>
</feature>
<dbReference type="InterPro" id="IPR029068">
    <property type="entry name" value="Glyas_Bleomycin-R_OHBP_Dase"/>
</dbReference>
<evidence type="ECO:0000313" key="3">
    <source>
        <dbReference type="Proteomes" id="UP001500190"/>
    </source>
</evidence>
<evidence type="ECO:0000313" key="2">
    <source>
        <dbReference type="EMBL" id="GAA1590878.1"/>
    </source>
</evidence>
<protein>
    <submittedName>
        <fullName evidence="2">VOC family protein</fullName>
    </submittedName>
</protein>
<proteinExistence type="predicted"/>
<name>A0ABN2E0A9_9ACTN</name>
<dbReference type="Pfam" id="PF18029">
    <property type="entry name" value="Glyoxalase_6"/>
    <property type="match status" value="1"/>
</dbReference>
<dbReference type="PROSITE" id="PS51819">
    <property type="entry name" value="VOC"/>
    <property type="match status" value="1"/>
</dbReference>
<organism evidence="2 3">
    <name type="scientific">Kribbella karoonensis</name>
    <dbReference type="NCBI Taxonomy" id="324851"/>
    <lineage>
        <taxon>Bacteria</taxon>
        <taxon>Bacillati</taxon>
        <taxon>Actinomycetota</taxon>
        <taxon>Actinomycetes</taxon>
        <taxon>Propionibacteriales</taxon>
        <taxon>Kribbellaceae</taxon>
        <taxon>Kribbella</taxon>
    </lineage>
</organism>